<evidence type="ECO:0000256" key="1">
    <source>
        <dbReference type="SAM" id="MobiDB-lite"/>
    </source>
</evidence>
<dbReference type="Proteomes" id="UP000499080">
    <property type="component" value="Unassembled WGS sequence"/>
</dbReference>
<evidence type="ECO:0000313" key="3">
    <source>
        <dbReference type="Proteomes" id="UP000499080"/>
    </source>
</evidence>
<feature type="compositionally biased region" description="Polar residues" evidence="1">
    <location>
        <begin position="257"/>
        <end position="280"/>
    </location>
</feature>
<feature type="compositionally biased region" description="Low complexity" evidence="1">
    <location>
        <begin position="9"/>
        <end position="20"/>
    </location>
</feature>
<sequence length="328" mass="36754">MYNTRLTESSARSSPRVSSPTENHEPAQDFQRGSSPPAPYMRADGLEKIARPSPRVLLAHENHEPAQDFQRFLTSLPIMQSRWVWKVLSWTIGPRIPSPRKSRTSPQDFQVPLLQLHRERDGLEDWCVLHLRPTRKNFCPVIEVCISARSESRDPFTQKITNQPGLSKFPPPSSMYRADDGRVGCVCTEARKNSFVPVQHESVRSSHGPSQSPLAQKITNQRKDFQRSSSPPAPVRADGLEKMVCALEPGKTLSLPHRSSQESLPPTENQNQSRTSNRFQYPTIGRGSGKGEGAGLLLTLAPWRGRSLTLSIDFMFSMGIMGYLSRLG</sequence>
<proteinExistence type="predicted"/>
<keyword evidence="3" id="KW-1185">Reference proteome</keyword>
<comment type="caution">
    <text evidence="2">The sequence shown here is derived from an EMBL/GenBank/DDBJ whole genome shotgun (WGS) entry which is preliminary data.</text>
</comment>
<reference evidence="2 3" key="1">
    <citation type="journal article" date="2019" name="Sci. Rep.">
        <title>Orb-weaving spider Araneus ventricosus genome elucidates the spidroin gene catalogue.</title>
        <authorList>
            <person name="Kono N."/>
            <person name="Nakamura H."/>
            <person name="Ohtoshi R."/>
            <person name="Moran D.A.P."/>
            <person name="Shinohara A."/>
            <person name="Yoshida Y."/>
            <person name="Fujiwara M."/>
            <person name="Mori M."/>
            <person name="Tomita M."/>
            <person name="Arakawa K."/>
        </authorList>
    </citation>
    <scope>NUCLEOTIDE SEQUENCE [LARGE SCALE GENOMIC DNA]</scope>
</reference>
<protein>
    <submittedName>
        <fullName evidence="2">Uncharacterized protein</fullName>
    </submittedName>
</protein>
<evidence type="ECO:0000313" key="2">
    <source>
        <dbReference type="EMBL" id="GBN55716.1"/>
    </source>
</evidence>
<feature type="region of interest" description="Disordered" evidence="1">
    <location>
        <begin position="253"/>
        <end position="286"/>
    </location>
</feature>
<organism evidence="2 3">
    <name type="scientific">Araneus ventricosus</name>
    <name type="common">Orbweaver spider</name>
    <name type="synonym">Epeira ventricosa</name>
    <dbReference type="NCBI Taxonomy" id="182803"/>
    <lineage>
        <taxon>Eukaryota</taxon>
        <taxon>Metazoa</taxon>
        <taxon>Ecdysozoa</taxon>
        <taxon>Arthropoda</taxon>
        <taxon>Chelicerata</taxon>
        <taxon>Arachnida</taxon>
        <taxon>Araneae</taxon>
        <taxon>Araneomorphae</taxon>
        <taxon>Entelegynae</taxon>
        <taxon>Araneoidea</taxon>
        <taxon>Araneidae</taxon>
        <taxon>Araneus</taxon>
    </lineage>
</organism>
<accession>A0A4Y2Q048</accession>
<dbReference type="EMBL" id="BGPR01012364">
    <property type="protein sequence ID" value="GBN55716.1"/>
    <property type="molecule type" value="Genomic_DNA"/>
</dbReference>
<name>A0A4Y2Q048_ARAVE</name>
<gene>
    <name evidence="2" type="ORF">AVEN_47215_1</name>
</gene>
<feature type="region of interest" description="Disordered" evidence="1">
    <location>
        <begin position="1"/>
        <end position="41"/>
    </location>
</feature>
<dbReference type="AlphaFoldDB" id="A0A4Y2Q048"/>